<proteinExistence type="predicted"/>
<comment type="caution">
    <text evidence="1">The sequence shown here is derived from an EMBL/GenBank/DDBJ whole genome shotgun (WGS) entry which is preliminary data.</text>
</comment>
<dbReference type="AlphaFoldDB" id="A0A542BFI4"/>
<evidence type="ECO:0000313" key="1">
    <source>
        <dbReference type="EMBL" id="TVZ61565.1"/>
    </source>
</evidence>
<sequence>MTPEIKRLLRKLPLIKHLPALRVIYSPKELERLEEEARNLGNEYNRLAAAGPAVLEEFRKDNPHVASELHIRELIAFRASRLKQELDWKEICLARARKYSE</sequence>
<accession>A0A542BFI4</accession>
<organism evidence="1">
    <name type="scientific">Serratia fonticola</name>
    <dbReference type="NCBI Taxonomy" id="47917"/>
    <lineage>
        <taxon>Bacteria</taxon>
        <taxon>Pseudomonadati</taxon>
        <taxon>Pseudomonadota</taxon>
        <taxon>Gammaproteobacteria</taxon>
        <taxon>Enterobacterales</taxon>
        <taxon>Yersiniaceae</taxon>
        <taxon>Serratia</taxon>
    </lineage>
</organism>
<dbReference type="EMBL" id="VISQ01000002">
    <property type="protein sequence ID" value="TVZ61565.1"/>
    <property type="molecule type" value="Genomic_DNA"/>
</dbReference>
<reference evidence="1" key="1">
    <citation type="submission" date="2019-06" db="EMBL/GenBank/DDBJ databases">
        <authorList>
            <person name="Deangelis K."/>
            <person name="Huntemann M."/>
            <person name="Clum A."/>
            <person name="Pillay M."/>
            <person name="Palaniappan K."/>
            <person name="Varghese N."/>
            <person name="Mikhailova N."/>
            <person name="Stamatis D."/>
            <person name="Reddy T."/>
            <person name="Daum C."/>
            <person name="Shapiro N."/>
            <person name="Ivanova N."/>
            <person name="Kyrpides N."/>
            <person name="Woyke T."/>
        </authorList>
    </citation>
    <scope>NUCLEOTIDE SEQUENCE [LARGE SCALE GENOMIC DNA]</scope>
    <source>
        <strain evidence="1">128R</strain>
    </source>
</reference>
<protein>
    <submittedName>
        <fullName evidence="1">Uncharacterized protein</fullName>
    </submittedName>
</protein>
<gene>
    <name evidence="1" type="ORF">FHU10_5260</name>
</gene>
<name>A0A542BFI4_SERFO</name>
<reference evidence="1" key="2">
    <citation type="submission" date="2019-08" db="EMBL/GenBank/DDBJ databases">
        <title>Investigation of anaerobic lignin degradation for improved lignocellulosic biofuels.</title>
        <authorList>
            <person name="Deangelis K.PhD."/>
        </authorList>
    </citation>
    <scope>NUCLEOTIDE SEQUENCE [LARGE SCALE GENOMIC DNA]</scope>
    <source>
        <strain evidence="1">128R</strain>
    </source>
</reference>